<dbReference type="InterPro" id="IPR003593">
    <property type="entry name" value="AAA+_ATPase"/>
</dbReference>
<keyword evidence="4" id="KW-1185">Reference proteome</keyword>
<dbReference type="OrthoDB" id="9763659at2"/>
<keyword evidence="3" id="KW-0347">Helicase</keyword>
<name>A0A543EWB8_9NOCA</name>
<dbReference type="InterPro" id="IPR027417">
    <property type="entry name" value="P-loop_NTPase"/>
</dbReference>
<feature type="compositionally biased region" description="Polar residues" evidence="1">
    <location>
        <begin position="1"/>
        <end position="17"/>
    </location>
</feature>
<dbReference type="InterPro" id="IPR010285">
    <property type="entry name" value="DNA_helicase_pif1-like_DEAD"/>
</dbReference>
<dbReference type="Gene3D" id="3.40.50.300">
    <property type="entry name" value="P-loop containing nucleotide triphosphate hydrolases"/>
    <property type="match status" value="2"/>
</dbReference>
<dbReference type="Pfam" id="PF05970">
    <property type="entry name" value="PIF1"/>
    <property type="match status" value="1"/>
</dbReference>
<dbReference type="Proteomes" id="UP000316331">
    <property type="component" value="Unassembled WGS sequence"/>
</dbReference>
<proteinExistence type="predicted"/>
<keyword evidence="3" id="KW-0547">Nucleotide-binding</keyword>
<dbReference type="GO" id="GO:0006281">
    <property type="term" value="P:DNA repair"/>
    <property type="evidence" value="ECO:0007669"/>
    <property type="project" value="InterPro"/>
</dbReference>
<dbReference type="RefSeq" id="WP_141812526.1">
    <property type="nucleotide sequence ID" value="NZ_VFPG01000002.1"/>
</dbReference>
<keyword evidence="3" id="KW-0378">Hydrolase</keyword>
<evidence type="ECO:0000256" key="1">
    <source>
        <dbReference type="SAM" id="MobiDB-lite"/>
    </source>
</evidence>
<gene>
    <name evidence="3" type="ORF">FB390_6058</name>
</gene>
<organism evidence="3 4">
    <name type="scientific">Nocardia bhagyanarayanae</name>
    <dbReference type="NCBI Taxonomy" id="1215925"/>
    <lineage>
        <taxon>Bacteria</taxon>
        <taxon>Bacillati</taxon>
        <taxon>Actinomycetota</taxon>
        <taxon>Actinomycetes</taxon>
        <taxon>Mycobacteriales</taxon>
        <taxon>Nocardiaceae</taxon>
        <taxon>Nocardia</taxon>
    </lineage>
</organism>
<dbReference type="EMBL" id="VFPG01000002">
    <property type="protein sequence ID" value="TQM25890.1"/>
    <property type="molecule type" value="Genomic_DNA"/>
</dbReference>
<accession>A0A543EWB8</accession>
<dbReference type="SMART" id="SM00382">
    <property type="entry name" value="AAA"/>
    <property type="match status" value="1"/>
</dbReference>
<feature type="region of interest" description="Disordered" evidence="1">
    <location>
        <begin position="1"/>
        <end position="20"/>
    </location>
</feature>
<dbReference type="GO" id="GO:0000723">
    <property type="term" value="P:telomere maintenance"/>
    <property type="evidence" value="ECO:0007669"/>
    <property type="project" value="InterPro"/>
</dbReference>
<reference evidence="3 4" key="1">
    <citation type="submission" date="2019-06" db="EMBL/GenBank/DDBJ databases">
        <title>Sequencing the genomes of 1000 actinobacteria strains.</title>
        <authorList>
            <person name="Klenk H.-P."/>
        </authorList>
    </citation>
    <scope>NUCLEOTIDE SEQUENCE [LARGE SCALE GENOMIC DNA]</scope>
    <source>
        <strain evidence="3 4">DSM 103495</strain>
    </source>
</reference>
<dbReference type="CDD" id="cd18809">
    <property type="entry name" value="SF1_C_RecD"/>
    <property type="match status" value="1"/>
</dbReference>
<protein>
    <submittedName>
        <fullName evidence="3">PIF1-like helicase</fullName>
    </submittedName>
</protein>
<dbReference type="Gene3D" id="2.30.30.940">
    <property type="match status" value="1"/>
</dbReference>
<dbReference type="GO" id="GO:0003678">
    <property type="term" value="F:DNA helicase activity"/>
    <property type="evidence" value="ECO:0007669"/>
    <property type="project" value="InterPro"/>
</dbReference>
<dbReference type="PANTHER" id="PTHR47642">
    <property type="entry name" value="ATP-DEPENDENT DNA HELICASE"/>
    <property type="match status" value="1"/>
</dbReference>
<dbReference type="InterPro" id="IPR036420">
    <property type="entry name" value="BRCT_dom_sf"/>
</dbReference>
<evidence type="ECO:0000259" key="2">
    <source>
        <dbReference type="SMART" id="SM00382"/>
    </source>
</evidence>
<dbReference type="AlphaFoldDB" id="A0A543EWB8"/>
<dbReference type="InterPro" id="IPR051055">
    <property type="entry name" value="PIF1_helicase"/>
</dbReference>
<dbReference type="SUPFAM" id="SSF52540">
    <property type="entry name" value="P-loop containing nucleoside triphosphate hydrolases"/>
    <property type="match status" value="2"/>
</dbReference>
<sequence length="773" mass="84626">MTDHPTPTTDRSLTRTPEFSEGLERLARGENLFLTGRAGTGKSTLIRHFLVTTNRNVVVAAPTGVAALNVEGYTIHRLFSFWAGITVEDVRSVRYFPARFHKTLGRLDTLILDEASMIRADLFDCLAVALERFGPKRGTPFGGVQLVLVGDLFQLPPVVTEGEKDYFTHRYASPYFFSADHYDREQFPLVELTTVFRQIGDARLVEILNDVRDGTLLEAARAELNTRTKPAFQPPVDEFWLTLATTNRIADARNKDMLGRVPGPELTHLVLTTGDVDGFDRPAPYILTYKVGAQIMLLTNDPSGRWVNGTIGRITGCGDDQGNPIVTVAMPNGRQVDVGPHTWEITRPVIENGALRHEVVGTYRQLPFQLAWAVTIHKSQGQTLDRLVVDLSGGTFADGQLYVALSRCTSMEGLVLTRDVQPKDLRTDIRVRRFLAASRPLAPHRGKVYLGVCTVGDEGRMWRPRPVEIALVTDDGFEITTLVNPLRDLGDARLAYGITAADVLLAPTLDQAWAAFGPHLTGRTPVGIDIDNQLRDIDFELKRQGYVVPMPLGISVGPDLLCEGDLARIEASNALDRARAVRDIAARTRSDALTAVDAFPAHDDHFGYTLERGGKPDCFRAGGKVPTSSTPEAELAKVLRRNLQRIRQDERVHALLHELGLALGHTIVDSTDVRPSTDIAATLAPGARVCFTGSVVDAFGKEWTRGDMEGLAMKCGLSPVDSVTKKRCDALIAAESGTMSGKGRKAAQYGKPIFTAQQFITWASASASSASEQ</sequence>
<evidence type="ECO:0000313" key="3">
    <source>
        <dbReference type="EMBL" id="TQM25890.1"/>
    </source>
</evidence>
<feature type="domain" description="AAA+ ATPase" evidence="2">
    <location>
        <begin position="28"/>
        <end position="151"/>
    </location>
</feature>
<evidence type="ECO:0000313" key="4">
    <source>
        <dbReference type="Proteomes" id="UP000316331"/>
    </source>
</evidence>
<comment type="caution">
    <text evidence="3">The sequence shown here is derived from an EMBL/GenBank/DDBJ whole genome shotgun (WGS) entry which is preliminary data.</text>
</comment>
<dbReference type="Gene3D" id="3.40.50.10190">
    <property type="entry name" value="BRCT domain"/>
    <property type="match status" value="1"/>
</dbReference>
<keyword evidence="3" id="KW-0067">ATP-binding</keyword>